<protein>
    <submittedName>
        <fullName evidence="2">Uroporphyrinogen-III synthase</fullName>
        <ecNumber evidence="2">4.2.1.75</ecNumber>
    </submittedName>
</protein>
<dbReference type="InterPro" id="IPR003754">
    <property type="entry name" value="4pyrrol_synth_uPrphyn_synth"/>
</dbReference>
<dbReference type="InterPro" id="IPR036108">
    <property type="entry name" value="4pyrrol_syn_uPrphyn_synt_sf"/>
</dbReference>
<evidence type="ECO:0000313" key="3">
    <source>
        <dbReference type="Proteomes" id="UP001549799"/>
    </source>
</evidence>
<dbReference type="EC" id="4.2.1.75" evidence="2"/>
<dbReference type="Gene3D" id="3.40.50.10090">
    <property type="match status" value="2"/>
</dbReference>
<reference evidence="2 3" key="1">
    <citation type="submission" date="2024-07" db="EMBL/GenBank/DDBJ databases">
        <title>The genome sequence of type strain Sediminicola arcticus GDMCC 1.2805.</title>
        <authorList>
            <person name="Liu Y."/>
        </authorList>
    </citation>
    <scope>NUCLEOTIDE SEQUENCE [LARGE SCALE GENOMIC DNA]</scope>
    <source>
        <strain evidence="2 3">GDMCC 1.2805</strain>
    </source>
</reference>
<evidence type="ECO:0000259" key="1">
    <source>
        <dbReference type="Pfam" id="PF02602"/>
    </source>
</evidence>
<comment type="caution">
    <text evidence="2">The sequence shown here is derived from an EMBL/GenBank/DDBJ whole genome shotgun (WGS) entry which is preliminary data.</text>
</comment>
<proteinExistence type="predicted"/>
<dbReference type="RefSeq" id="WP_354614008.1">
    <property type="nucleotide sequence ID" value="NZ_JBEXAE010000001.1"/>
</dbReference>
<dbReference type="GO" id="GO:0004852">
    <property type="term" value="F:uroporphyrinogen-III synthase activity"/>
    <property type="evidence" value="ECO:0007669"/>
    <property type="project" value="UniProtKB-EC"/>
</dbReference>
<dbReference type="Proteomes" id="UP001549799">
    <property type="component" value="Unassembled WGS sequence"/>
</dbReference>
<name>A0ABV2SR55_9FLAO</name>
<keyword evidence="3" id="KW-1185">Reference proteome</keyword>
<organism evidence="2 3">
    <name type="scientific">Sediminicola arcticus</name>
    <dbReference type="NCBI Taxonomy" id="1574308"/>
    <lineage>
        <taxon>Bacteria</taxon>
        <taxon>Pseudomonadati</taxon>
        <taxon>Bacteroidota</taxon>
        <taxon>Flavobacteriia</taxon>
        <taxon>Flavobacteriales</taxon>
        <taxon>Flavobacteriaceae</taxon>
        <taxon>Sediminicola</taxon>
    </lineage>
</organism>
<dbReference type="PANTHER" id="PTHR12390">
    <property type="entry name" value="UROPORPHYRINOGEN III SYNTHASE"/>
    <property type="match status" value="1"/>
</dbReference>
<dbReference type="CDD" id="cd06578">
    <property type="entry name" value="HemD"/>
    <property type="match status" value="1"/>
</dbReference>
<dbReference type="InterPro" id="IPR039793">
    <property type="entry name" value="UROS/Hem4"/>
</dbReference>
<evidence type="ECO:0000313" key="2">
    <source>
        <dbReference type="EMBL" id="MET6989637.1"/>
    </source>
</evidence>
<dbReference type="Pfam" id="PF02602">
    <property type="entry name" value="HEM4"/>
    <property type="match status" value="1"/>
</dbReference>
<accession>A0ABV2SR55</accession>
<keyword evidence="2" id="KW-0456">Lyase</keyword>
<feature type="domain" description="Tetrapyrrole biosynthesis uroporphyrinogen III synthase" evidence="1">
    <location>
        <begin position="16"/>
        <end position="213"/>
    </location>
</feature>
<dbReference type="EMBL" id="JBEXAE010000001">
    <property type="protein sequence ID" value="MET6989637.1"/>
    <property type="molecule type" value="Genomic_DNA"/>
</dbReference>
<dbReference type="SUPFAM" id="SSF69618">
    <property type="entry name" value="HemD-like"/>
    <property type="match status" value="1"/>
</dbReference>
<dbReference type="PANTHER" id="PTHR12390:SF0">
    <property type="entry name" value="UROPORPHYRINOGEN-III SYNTHASE"/>
    <property type="match status" value="1"/>
</dbReference>
<gene>
    <name evidence="2" type="ORF">ABXZ36_03130</name>
</gene>
<sequence length="228" mass="25429">MKTILSTKILTLAQKERLLNAGIAVVSYDAIKIQHQPFTMDGDIQNLIFTSQNAVAAYLQNLEHEKNIDKSQFNCFCVGEKTASFLEENGLKVIELANYGADLAKTIAKSYKNQSFLFLCGNLRRDEIPDGLRKDSINFKEITVYITQLNPKAFDRHFDGVLFYSPSGVESYTASNSLDNCTAFCIGNTTAEAVKKHSYNIVIANKPTVENILAQVIKTFNNRPLESA</sequence>